<dbReference type="Proteomes" id="UP000499080">
    <property type="component" value="Unassembled WGS sequence"/>
</dbReference>
<proteinExistence type="predicted"/>
<name>A0A4Y2IX41_ARAVE</name>
<reference evidence="2 3" key="1">
    <citation type="journal article" date="2019" name="Sci. Rep.">
        <title>Orb-weaving spider Araneus ventricosus genome elucidates the spidroin gene catalogue.</title>
        <authorList>
            <person name="Kono N."/>
            <person name="Nakamura H."/>
            <person name="Ohtoshi R."/>
            <person name="Moran D.A.P."/>
            <person name="Shinohara A."/>
            <person name="Yoshida Y."/>
            <person name="Fujiwara M."/>
            <person name="Mori M."/>
            <person name="Tomita M."/>
            <person name="Arakawa K."/>
        </authorList>
    </citation>
    <scope>NUCLEOTIDE SEQUENCE [LARGE SCALE GENOMIC DNA]</scope>
</reference>
<organism evidence="2 3">
    <name type="scientific">Araneus ventricosus</name>
    <name type="common">Orbweaver spider</name>
    <name type="synonym">Epeira ventricosa</name>
    <dbReference type="NCBI Taxonomy" id="182803"/>
    <lineage>
        <taxon>Eukaryota</taxon>
        <taxon>Metazoa</taxon>
        <taxon>Ecdysozoa</taxon>
        <taxon>Arthropoda</taxon>
        <taxon>Chelicerata</taxon>
        <taxon>Arachnida</taxon>
        <taxon>Araneae</taxon>
        <taxon>Araneomorphae</taxon>
        <taxon>Entelegynae</taxon>
        <taxon>Araneoidea</taxon>
        <taxon>Araneidae</taxon>
        <taxon>Araneus</taxon>
    </lineage>
</organism>
<dbReference type="EMBL" id="BGPR01108322">
    <property type="protein sequence ID" value="GBM82481.1"/>
    <property type="molecule type" value="Genomic_DNA"/>
</dbReference>
<protein>
    <submittedName>
        <fullName evidence="2">Uncharacterized protein</fullName>
    </submittedName>
</protein>
<feature type="non-terminal residue" evidence="2">
    <location>
        <position position="1"/>
    </location>
</feature>
<keyword evidence="3" id="KW-1185">Reference proteome</keyword>
<evidence type="ECO:0000313" key="2">
    <source>
        <dbReference type="EMBL" id="GBM82481.1"/>
    </source>
</evidence>
<comment type="caution">
    <text evidence="2">The sequence shown here is derived from an EMBL/GenBank/DDBJ whole genome shotgun (WGS) entry which is preliminary data.</text>
</comment>
<evidence type="ECO:0000313" key="3">
    <source>
        <dbReference type="Proteomes" id="UP000499080"/>
    </source>
</evidence>
<gene>
    <name evidence="1" type="ORF">AVEN_80208_1</name>
    <name evidence="2" type="ORF">AVEN_90133_1</name>
</gene>
<dbReference type="EMBL" id="BGPR01108320">
    <property type="protein sequence ID" value="GBM82473.1"/>
    <property type="molecule type" value="Genomic_DNA"/>
</dbReference>
<accession>A0A4Y2IX41</accession>
<dbReference type="AlphaFoldDB" id="A0A4Y2IX41"/>
<sequence>FLPFFFLPSRVGEGVIHEKPLRSVSFLRLMTAKYIHVLAVRGDQLDGWYISVPSVSTGRYPVLLAGLLKVSSEGGQSLALRVLTVPGGGPELIGLD</sequence>
<evidence type="ECO:0000313" key="1">
    <source>
        <dbReference type="EMBL" id="GBM82473.1"/>
    </source>
</evidence>